<evidence type="ECO:0000313" key="1">
    <source>
        <dbReference type="EMBL" id="JAD40557.1"/>
    </source>
</evidence>
<reference evidence="1" key="1">
    <citation type="submission" date="2014-09" db="EMBL/GenBank/DDBJ databases">
        <authorList>
            <person name="Magalhaes I.L.F."/>
            <person name="Oliveira U."/>
            <person name="Santos F.R."/>
            <person name="Vidigal T.H.D.A."/>
            <person name="Brescovit A.D."/>
            <person name="Santos A.J."/>
        </authorList>
    </citation>
    <scope>NUCLEOTIDE SEQUENCE</scope>
    <source>
        <tissue evidence="1">Shoot tissue taken approximately 20 cm above the soil surface</tissue>
    </source>
</reference>
<proteinExistence type="predicted"/>
<reference evidence="1" key="2">
    <citation type="journal article" date="2015" name="Data Brief">
        <title>Shoot transcriptome of the giant reed, Arundo donax.</title>
        <authorList>
            <person name="Barrero R.A."/>
            <person name="Guerrero F.D."/>
            <person name="Moolhuijzen P."/>
            <person name="Goolsby J.A."/>
            <person name="Tidwell J."/>
            <person name="Bellgard S.E."/>
            <person name="Bellgard M.I."/>
        </authorList>
    </citation>
    <scope>NUCLEOTIDE SEQUENCE</scope>
    <source>
        <tissue evidence="1">Shoot tissue taken approximately 20 cm above the soil surface</tissue>
    </source>
</reference>
<accession>A0A0A9A0J1</accession>
<name>A0A0A9A0J1_ARUDO</name>
<dbReference type="EMBL" id="GBRH01257338">
    <property type="protein sequence ID" value="JAD40557.1"/>
    <property type="molecule type" value="Transcribed_RNA"/>
</dbReference>
<protein>
    <submittedName>
        <fullName evidence="1">Uncharacterized protein</fullName>
    </submittedName>
</protein>
<dbReference type="AlphaFoldDB" id="A0A0A9A0J1"/>
<organism evidence="1">
    <name type="scientific">Arundo donax</name>
    <name type="common">Giant reed</name>
    <name type="synonym">Donax arundinaceus</name>
    <dbReference type="NCBI Taxonomy" id="35708"/>
    <lineage>
        <taxon>Eukaryota</taxon>
        <taxon>Viridiplantae</taxon>
        <taxon>Streptophyta</taxon>
        <taxon>Embryophyta</taxon>
        <taxon>Tracheophyta</taxon>
        <taxon>Spermatophyta</taxon>
        <taxon>Magnoliopsida</taxon>
        <taxon>Liliopsida</taxon>
        <taxon>Poales</taxon>
        <taxon>Poaceae</taxon>
        <taxon>PACMAD clade</taxon>
        <taxon>Arundinoideae</taxon>
        <taxon>Arundineae</taxon>
        <taxon>Arundo</taxon>
    </lineage>
</organism>
<sequence>MIRFLAIYYLTVAIENLTPGFVWLFRICHSISHLYVTTGLNCHRINVRQILKYPWLVSTFFSFFLDEIGFNFSEGGEHYAFSPSLGRAQ</sequence>